<dbReference type="GO" id="GO:0006120">
    <property type="term" value="P:mitochondrial electron transport, NADH to ubiquinone"/>
    <property type="evidence" value="ECO:0007669"/>
    <property type="project" value="InterPro"/>
</dbReference>
<proteinExistence type="inferred from homology"/>
<evidence type="ECO:0000256" key="5">
    <source>
        <dbReference type="ARBA" id="ARBA00022792"/>
    </source>
</evidence>
<organism evidence="12 13">
    <name type="scientific">Diachasma alloeum</name>
    <dbReference type="NCBI Taxonomy" id="454923"/>
    <lineage>
        <taxon>Eukaryota</taxon>
        <taxon>Metazoa</taxon>
        <taxon>Ecdysozoa</taxon>
        <taxon>Arthropoda</taxon>
        <taxon>Hexapoda</taxon>
        <taxon>Insecta</taxon>
        <taxon>Pterygota</taxon>
        <taxon>Neoptera</taxon>
        <taxon>Endopterygota</taxon>
        <taxon>Hymenoptera</taxon>
        <taxon>Apocrita</taxon>
        <taxon>Ichneumonoidea</taxon>
        <taxon>Braconidae</taxon>
        <taxon>Opiinae</taxon>
        <taxon>Diachasma</taxon>
    </lineage>
</organism>
<protein>
    <recommendedName>
        <fullName evidence="3">NADH dehydrogenase [ubiquinone] 1 alpha subcomplex subunit 11</fullName>
    </recommendedName>
    <alternativeName>
        <fullName evidence="9">Complex I-B14.7</fullName>
    </alternativeName>
    <alternativeName>
        <fullName evidence="10">NADH-ubiquinone oxidoreductase subunit B14.7</fullName>
    </alternativeName>
</protein>
<accession>A0A4E0RML1</accession>
<evidence type="ECO:0000256" key="2">
    <source>
        <dbReference type="ARBA" id="ARBA00008699"/>
    </source>
</evidence>
<dbReference type="OrthoDB" id="1913277at2759"/>
<evidence type="ECO:0000313" key="12">
    <source>
        <dbReference type="EMBL" id="THK33008.1"/>
    </source>
</evidence>
<evidence type="ECO:0000256" key="9">
    <source>
        <dbReference type="ARBA" id="ARBA00030608"/>
    </source>
</evidence>
<reference evidence="12" key="1">
    <citation type="submission" date="2019-02" db="EMBL/GenBank/DDBJ databases">
        <title>Genome of the parasitoid wasp Diachasma alloeum, an emerging model for ecological speciation and transitions to asexual reproduction.</title>
        <authorList>
            <person name="Robertson H.M."/>
            <person name="Walden K.K."/>
            <person name="Tvedte E.S."/>
            <person name="Hood G.R."/>
            <person name="Feder J.L."/>
            <person name="Forbes A.A."/>
            <person name="Logsdon J.M."/>
            <person name="Mcelroy K.E."/>
        </authorList>
    </citation>
    <scope>NUCLEOTIDE SEQUENCE [LARGE SCALE GENOMIC DNA]</scope>
    <source>
        <strain evidence="12">Michigan</strain>
    </source>
</reference>
<evidence type="ECO:0000256" key="10">
    <source>
        <dbReference type="ARBA" id="ARBA00031497"/>
    </source>
</evidence>
<comment type="subcellular location">
    <subcellularLocation>
        <location evidence="1">Mitochondrion inner membrane</location>
        <topology evidence="1">Multi-pass membrane protein</topology>
        <orientation evidence="1">Matrix side</orientation>
    </subcellularLocation>
</comment>
<dbReference type="PANTHER" id="PTHR21382">
    <property type="entry name" value="NADH-UBIQUINONE OXIDOREDUCTASE SUBUNIT"/>
    <property type="match status" value="1"/>
</dbReference>
<keyword evidence="6 11" id="KW-1133">Transmembrane helix</keyword>
<keyword evidence="5" id="KW-0999">Mitochondrion inner membrane</keyword>
<dbReference type="AlphaFoldDB" id="A0A4E0RML1"/>
<evidence type="ECO:0000313" key="13">
    <source>
        <dbReference type="Proteomes" id="UP000297026"/>
    </source>
</evidence>
<dbReference type="GO" id="GO:0005743">
    <property type="term" value="C:mitochondrial inner membrane"/>
    <property type="evidence" value="ECO:0007669"/>
    <property type="project" value="UniProtKB-SubCell"/>
</dbReference>
<evidence type="ECO:0000256" key="11">
    <source>
        <dbReference type="SAM" id="Phobius"/>
    </source>
</evidence>
<keyword evidence="13" id="KW-1185">Reference proteome</keyword>
<feature type="transmembrane region" description="Helical" evidence="11">
    <location>
        <begin position="72"/>
        <end position="93"/>
    </location>
</feature>
<dbReference type="GO" id="GO:0045271">
    <property type="term" value="C:respiratory chain complex I"/>
    <property type="evidence" value="ECO:0007669"/>
    <property type="project" value="InterPro"/>
</dbReference>
<sequence>MPRVYDDDDPSLRKRLLFLGGPNYYDSPEGTNPWEKLWGINKYALMSAAFATIGDCCFISQVKNISETLNVFGFYVIPAVGVASTFAAVTYIATDFRGKDDKLNYGLGVAACMPVLHAFKKKQAFTIPATLFLLAGALLKKDSKENNWNWWNPVTPRYDHWYDYSLVGTITEWPRRPY</sequence>
<evidence type="ECO:0000256" key="6">
    <source>
        <dbReference type="ARBA" id="ARBA00022989"/>
    </source>
</evidence>
<name>A0A4E0RML1_9HYME</name>
<evidence type="ECO:0000256" key="1">
    <source>
        <dbReference type="ARBA" id="ARBA00004292"/>
    </source>
</evidence>
<keyword evidence="4 11" id="KW-0812">Transmembrane</keyword>
<evidence type="ECO:0000256" key="7">
    <source>
        <dbReference type="ARBA" id="ARBA00023128"/>
    </source>
</evidence>
<dbReference type="KEGG" id="dam:107037666"/>
<keyword evidence="8 11" id="KW-0472">Membrane</keyword>
<gene>
    <name evidence="12" type="primary">ND-B14.7</name>
    <name evidence="12" type="ORF">DALL_DALL000192</name>
</gene>
<dbReference type="InterPro" id="IPR039205">
    <property type="entry name" value="NDUFA11"/>
</dbReference>
<comment type="similarity">
    <text evidence="2">Belongs to the complex I NDUFA11 subunit family.</text>
</comment>
<dbReference type="GeneID" id="107037666"/>
<dbReference type="PANTHER" id="PTHR21382:SF1">
    <property type="entry name" value="NADH DEHYDROGENASE [UBIQUINONE] 1 ALPHA SUBCOMPLEX SUBUNIT 11"/>
    <property type="match status" value="1"/>
</dbReference>
<dbReference type="EMBL" id="ML158611">
    <property type="protein sequence ID" value="THK33008.1"/>
    <property type="molecule type" value="Genomic_DNA"/>
</dbReference>
<evidence type="ECO:0000256" key="4">
    <source>
        <dbReference type="ARBA" id="ARBA00022692"/>
    </source>
</evidence>
<keyword evidence="7" id="KW-0496">Mitochondrion</keyword>
<dbReference type="CTD" id="37385"/>
<evidence type="ECO:0000256" key="8">
    <source>
        <dbReference type="ARBA" id="ARBA00023136"/>
    </source>
</evidence>
<dbReference type="Proteomes" id="UP000297026">
    <property type="component" value="Unassembled WGS sequence"/>
</dbReference>
<evidence type="ECO:0000256" key="3">
    <source>
        <dbReference type="ARBA" id="ARBA00018191"/>
    </source>
</evidence>